<accession>A0A6N4SM67</accession>
<sequence>MKFIIKLILIVSCLVIANGFVCNNKPTGMLDLIKTRIELYYDQERKELQIKVEGKEQIELVQIYAGEKLLVEFDNQQIPPWDSIIRLKMGCPLPCKFCYIIQTNDGMRHNMKSKKTDLNENGSFCEIGSPKKN</sequence>
<dbReference type="EMBL" id="CP000383">
    <property type="protein sequence ID" value="ABG57342.1"/>
    <property type="molecule type" value="Genomic_DNA"/>
</dbReference>
<dbReference type="RefSeq" id="WP_011583458.1">
    <property type="nucleotide sequence ID" value="NC_008255.1"/>
</dbReference>
<name>A0A6N4SM67_CYTH3</name>
<dbReference type="KEGG" id="chu:CHU_0048"/>
<evidence type="ECO:0000313" key="2">
    <source>
        <dbReference type="Proteomes" id="UP000001822"/>
    </source>
</evidence>
<gene>
    <name evidence="1" type="ordered locus">CHU_0048</name>
</gene>
<dbReference type="Proteomes" id="UP000001822">
    <property type="component" value="Chromosome"/>
</dbReference>
<keyword evidence="2" id="KW-1185">Reference proteome</keyword>
<organism evidence="1 2">
    <name type="scientific">Cytophaga hutchinsonii (strain ATCC 33406 / DSM 1761 / CIP 103989 / NBRC 15051 / NCIMB 9469 / D465)</name>
    <dbReference type="NCBI Taxonomy" id="269798"/>
    <lineage>
        <taxon>Bacteria</taxon>
        <taxon>Pseudomonadati</taxon>
        <taxon>Bacteroidota</taxon>
        <taxon>Cytophagia</taxon>
        <taxon>Cytophagales</taxon>
        <taxon>Cytophagaceae</taxon>
        <taxon>Cytophaga</taxon>
    </lineage>
</organism>
<evidence type="ECO:0000313" key="1">
    <source>
        <dbReference type="EMBL" id="ABG57342.1"/>
    </source>
</evidence>
<dbReference type="AlphaFoldDB" id="A0A6N4SM67"/>
<protein>
    <submittedName>
        <fullName evidence="1">Uncharacterized protein</fullName>
    </submittedName>
</protein>
<proteinExistence type="predicted"/>
<reference evidence="1 2" key="1">
    <citation type="journal article" date="2007" name="Appl. Environ. Microbiol.">
        <title>Genome sequence of the cellulolytic gliding bacterium Cytophaga hutchinsonii.</title>
        <authorList>
            <person name="Xie G."/>
            <person name="Bruce D.C."/>
            <person name="Challacombe J.F."/>
            <person name="Chertkov O."/>
            <person name="Detter J.C."/>
            <person name="Gilna P."/>
            <person name="Han C.S."/>
            <person name="Lucas S."/>
            <person name="Misra M."/>
            <person name="Myers G.L."/>
            <person name="Richardson P."/>
            <person name="Tapia R."/>
            <person name="Thayer N."/>
            <person name="Thompson L.S."/>
            <person name="Brettin T.S."/>
            <person name="Henrissat B."/>
            <person name="Wilson D.B."/>
            <person name="McBride M.J."/>
        </authorList>
    </citation>
    <scope>NUCLEOTIDE SEQUENCE [LARGE SCALE GENOMIC DNA]</scope>
    <source>
        <strain evidence="2">ATCC 33406 / DSM 1761 / CIP 103989 / NBRC 15051 / NCIMB 9469 / D465</strain>
    </source>
</reference>